<keyword evidence="12 17" id="KW-1133">Transmembrane helix</keyword>
<evidence type="ECO:0000256" key="1">
    <source>
        <dbReference type="ARBA" id="ARBA00003335"/>
    </source>
</evidence>
<name>A0A182TWS0_9DIPT</name>
<evidence type="ECO:0000256" key="6">
    <source>
        <dbReference type="ARBA" id="ARBA00018678"/>
    </source>
</evidence>
<keyword evidence="13" id="KW-0496">Mitochondrion</keyword>
<dbReference type="PANTHER" id="PTHR15222">
    <property type="entry name" value="NADH DEHYDROGENASE [UBIQUINONE] 1 BETA SUBCOMPLEX SUBUNIT 1"/>
    <property type="match status" value="1"/>
</dbReference>
<dbReference type="Proteomes" id="UP000075902">
    <property type="component" value="Unassembled WGS sequence"/>
</dbReference>
<dbReference type="STRING" id="34690.A0A182TWS0"/>
<feature type="transmembrane region" description="Helical" evidence="17">
    <location>
        <begin position="57"/>
        <end position="74"/>
    </location>
</feature>
<evidence type="ECO:0000256" key="8">
    <source>
        <dbReference type="ARBA" id="ARBA00022660"/>
    </source>
</evidence>
<dbReference type="VEuPathDB" id="VectorBase:AMEC009709"/>
<evidence type="ECO:0000256" key="11">
    <source>
        <dbReference type="ARBA" id="ARBA00022982"/>
    </source>
</evidence>
<protein>
    <recommendedName>
        <fullName evidence="6">NADH dehydrogenase [ubiquinone] 1 beta subcomplex subunit 1</fullName>
    </recommendedName>
    <alternativeName>
        <fullName evidence="16">Complex I-MNLL</fullName>
    </alternativeName>
    <alternativeName>
        <fullName evidence="15">NADH-ubiquinone oxidoreductase MNLL subunit</fullName>
    </alternativeName>
</protein>
<organism evidence="18 19">
    <name type="scientific">Anopheles melas</name>
    <dbReference type="NCBI Taxonomy" id="34690"/>
    <lineage>
        <taxon>Eukaryota</taxon>
        <taxon>Metazoa</taxon>
        <taxon>Ecdysozoa</taxon>
        <taxon>Arthropoda</taxon>
        <taxon>Hexapoda</taxon>
        <taxon>Insecta</taxon>
        <taxon>Pterygota</taxon>
        <taxon>Neoptera</taxon>
        <taxon>Endopterygota</taxon>
        <taxon>Diptera</taxon>
        <taxon>Nematocera</taxon>
        <taxon>Culicoidea</taxon>
        <taxon>Culicidae</taxon>
        <taxon>Anophelinae</taxon>
        <taxon>Anopheles</taxon>
    </lineage>
</organism>
<comment type="similarity">
    <text evidence="4">Belongs to the complex I NDUFB1 subunit family.</text>
</comment>
<evidence type="ECO:0000256" key="15">
    <source>
        <dbReference type="ARBA" id="ARBA00030377"/>
    </source>
</evidence>
<dbReference type="GO" id="GO:0005743">
    <property type="term" value="C:mitochondrial inner membrane"/>
    <property type="evidence" value="ECO:0007669"/>
    <property type="project" value="UniProtKB-SubCell"/>
</dbReference>
<keyword evidence="14 17" id="KW-0472">Membrane</keyword>
<reference evidence="19" key="1">
    <citation type="submission" date="2014-01" db="EMBL/GenBank/DDBJ databases">
        <title>The Genome Sequence of Anopheles melas CM1001059_A (V2).</title>
        <authorList>
            <consortium name="The Broad Institute Genomics Platform"/>
            <person name="Neafsey D.E."/>
            <person name="Besansky N."/>
            <person name="Howell P."/>
            <person name="Walton C."/>
            <person name="Young S.K."/>
            <person name="Zeng Q."/>
            <person name="Gargeya S."/>
            <person name="Fitzgerald M."/>
            <person name="Haas B."/>
            <person name="Abouelleil A."/>
            <person name="Allen A.W."/>
            <person name="Alvarado L."/>
            <person name="Arachchi H.M."/>
            <person name="Berlin A.M."/>
            <person name="Chapman S.B."/>
            <person name="Gainer-Dewar J."/>
            <person name="Goldberg J."/>
            <person name="Griggs A."/>
            <person name="Gujja S."/>
            <person name="Hansen M."/>
            <person name="Howarth C."/>
            <person name="Imamovic A."/>
            <person name="Ireland A."/>
            <person name="Larimer J."/>
            <person name="McCowan C."/>
            <person name="Murphy C."/>
            <person name="Pearson M."/>
            <person name="Poon T.W."/>
            <person name="Priest M."/>
            <person name="Roberts A."/>
            <person name="Saif S."/>
            <person name="Shea T."/>
            <person name="Sisk P."/>
            <person name="Sykes S."/>
            <person name="Wortman J."/>
            <person name="Nusbaum C."/>
            <person name="Birren B."/>
        </authorList>
    </citation>
    <scope>NUCLEOTIDE SEQUENCE [LARGE SCALE GENOMIC DNA]</scope>
    <source>
        <strain evidence="19">CM1001059</strain>
    </source>
</reference>
<evidence type="ECO:0000256" key="7">
    <source>
        <dbReference type="ARBA" id="ARBA00022448"/>
    </source>
</evidence>
<keyword evidence="19" id="KW-1185">Reference proteome</keyword>
<evidence type="ECO:0000256" key="13">
    <source>
        <dbReference type="ARBA" id="ARBA00023128"/>
    </source>
</evidence>
<evidence type="ECO:0000256" key="4">
    <source>
        <dbReference type="ARBA" id="ARBA00007393"/>
    </source>
</evidence>
<dbReference type="EnsemblMetazoa" id="AMEC009709-RA">
    <property type="protein sequence ID" value="AMEC009709-PA"/>
    <property type="gene ID" value="AMEC009709"/>
</dbReference>
<comment type="subunit">
    <text evidence="5">Complex I is composed of 45 different subunits.</text>
</comment>
<keyword evidence="8" id="KW-0679">Respiratory chain</keyword>
<evidence type="ECO:0000256" key="17">
    <source>
        <dbReference type="SAM" id="Phobius"/>
    </source>
</evidence>
<dbReference type="PANTHER" id="PTHR15222:SF2">
    <property type="entry name" value="NADH DEHYDROGENASE [UBIQUINONE] 1 BETA SUBCOMPLEX SUBUNIT 1"/>
    <property type="match status" value="1"/>
</dbReference>
<dbReference type="AlphaFoldDB" id="A0A182TWS0"/>
<dbReference type="InterPro" id="IPR012575">
    <property type="entry name" value="NDUB1"/>
</dbReference>
<comment type="function">
    <text evidence="1">Accessory subunit of the mitochondrial membrane respiratory chain NADH dehydrogenase (Complex I) that is believed not to be involved in catalysis. Complex I functions in the transfer of electrons from NADH to the respiratory chain. The immediate electron acceptor for the enzyme is believed to be ubiquinone.</text>
</comment>
<evidence type="ECO:0000256" key="5">
    <source>
        <dbReference type="ARBA" id="ARBA00011533"/>
    </source>
</evidence>
<evidence type="ECO:0000313" key="19">
    <source>
        <dbReference type="Proteomes" id="UP000075902"/>
    </source>
</evidence>
<sequence>MIRQFWNRYKVVIIFPALAFGSIAADYSYTRHSPKAALNLNQPTHTPINAMFGLNRQYLWSVVPLFGFGVGWFLDRKETERMTMFRDKSALYGRTLKEGEKPSWP</sequence>
<evidence type="ECO:0000313" key="18">
    <source>
        <dbReference type="EnsemblMetazoa" id="AMEC009709-PA"/>
    </source>
</evidence>
<dbReference type="Pfam" id="PF08040">
    <property type="entry name" value="NADH_oxidored"/>
    <property type="match status" value="1"/>
</dbReference>
<reference evidence="18" key="2">
    <citation type="submission" date="2020-05" db="UniProtKB">
        <authorList>
            <consortium name="EnsemblMetazoa"/>
        </authorList>
    </citation>
    <scope>IDENTIFICATION</scope>
    <source>
        <strain evidence="18">CM1001059</strain>
    </source>
</reference>
<keyword evidence="11" id="KW-0249">Electron transport</keyword>
<evidence type="ECO:0000256" key="9">
    <source>
        <dbReference type="ARBA" id="ARBA00022692"/>
    </source>
</evidence>
<evidence type="ECO:0000256" key="10">
    <source>
        <dbReference type="ARBA" id="ARBA00022792"/>
    </source>
</evidence>
<keyword evidence="10" id="KW-0999">Mitochondrion inner membrane</keyword>
<evidence type="ECO:0000256" key="14">
    <source>
        <dbReference type="ARBA" id="ARBA00023136"/>
    </source>
</evidence>
<keyword evidence="7" id="KW-0813">Transport</keyword>
<proteinExistence type="inferred from homology"/>
<evidence type="ECO:0000256" key="3">
    <source>
        <dbReference type="ARBA" id="ARBA00004304"/>
    </source>
</evidence>
<accession>A0A182TWS0</accession>
<evidence type="ECO:0000256" key="12">
    <source>
        <dbReference type="ARBA" id="ARBA00022989"/>
    </source>
</evidence>
<evidence type="ECO:0000256" key="16">
    <source>
        <dbReference type="ARBA" id="ARBA00033364"/>
    </source>
</evidence>
<evidence type="ECO:0000256" key="2">
    <source>
        <dbReference type="ARBA" id="ARBA00004273"/>
    </source>
</evidence>
<keyword evidence="9 17" id="KW-0812">Transmembrane</keyword>
<comment type="subcellular location">
    <subcellularLocation>
        <location evidence="2">Mitochondrion inner membrane</location>
    </subcellularLocation>
    <subcellularLocation>
        <location evidence="3">Mitochondrion membrane</location>
        <topology evidence="3">Single-pass membrane protein</topology>
    </subcellularLocation>
</comment>